<comment type="caution">
    <text evidence="2">The sequence shown here is derived from an EMBL/GenBank/DDBJ whole genome shotgun (WGS) entry which is preliminary data.</text>
</comment>
<feature type="transmembrane region" description="Helical" evidence="1">
    <location>
        <begin position="221"/>
        <end position="238"/>
    </location>
</feature>
<keyword evidence="1" id="KW-0472">Membrane</keyword>
<keyword evidence="1" id="KW-1133">Transmembrane helix</keyword>
<feature type="transmembrane region" description="Helical" evidence="1">
    <location>
        <begin position="178"/>
        <end position="200"/>
    </location>
</feature>
<sequence>MEISHKQKIVFVFLLIFALPGFTYFLRDGFHGLDSYYFLTKVCREDNHFTASPNSPLGNIVFDILPCDEFILKAILVFLYGLSVLAIYLIGEETWKGSGWITLLFTGITPIFLYSSFKLENDAFGFPIMFFGVYFFLKYLNSKKDKGVIKSRPNYSYLIISVLLILLATGFWGGALYYILFFVLMEPLMLIIAIPVFILFAGQLIETIIPKLDIDESTPRGGLTFILLYMVPLVFFKGKPDFRFWYLPLTIVLFVVGALNPKFFILGIPFFALALTKNFLNATKGEKRFIAGWATILFLFYSLSVVALSSPTNMETEIASDLVYLAQEKDLRIANDWELGHLIWYYGGHTAQHSGGKDPDFANEKNRLIATQQVLENCEKIEEYQQRKILFQLRPNYFIYEC</sequence>
<feature type="transmembrane region" description="Helical" evidence="1">
    <location>
        <begin position="288"/>
        <end position="308"/>
    </location>
</feature>
<protein>
    <recommendedName>
        <fullName evidence="3">Glycosyltransferase RgtA/B/C/D-like domain-containing protein</fullName>
    </recommendedName>
</protein>
<dbReference type="AlphaFoldDB" id="A0A0F9NYI9"/>
<dbReference type="EMBL" id="LAZR01007278">
    <property type="protein sequence ID" value="KKM86297.1"/>
    <property type="molecule type" value="Genomic_DNA"/>
</dbReference>
<reference evidence="2" key="1">
    <citation type="journal article" date="2015" name="Nature">
        <title>Complex archaea that bridge the gap between prokaryotes and eukaryotes.</title>
        <authorList>
            <person name="Spang A."/>
            <person name="Saw J.H."/>
            <person name="Jorgensen S.L."/>
            <person name="Zaremba-Niedzwiedzka K."/>
            <person name="Martijn J."/>
            <person name="Lind A.E."/>
            <person name="van Eijk R."/>
            <person name="Schleper C."/>
            <person name="Guy L."/>
            <person name="Ettema T.J."/>
        </authorList>
    </citation>
    <scope>NUCLEOTIDE SEQUENCE</scope>
</reference>
<accession>A0A0F9NYI9</accession>
<keyword evidence="1" id="KW-0812">Transmembrane</keyword>
<gene>
    <name evidence="2" type="ORF">LCGC14_1280440</name>
</gene>
<name>A0A0F9NYI9_9ZZZZ</name>
<feature type="transmembrane region" description="Helical" evidence="1">
    <location>
        <begin position="9"/>
        <end position="26"/>
    </location>
</feature>
<proteinExistence type="predicted"/>
<feature type="transmembrane region" description="Helical" evidence="1">
    <location>
        <begin position="123"/>
        <end position="142"/>
    </location>
</feature>
<evidence type="ECO:0000313" key="2">
    <source>
        <dbReference type="EMBL" id="KKM86297.1"/>
    </source>
</evidence>
<feature type="transmembrane region" description="Helical" evidence="1">
    <location>
        <begin position="244"/>
        <end position="276"/>
    </location>
</feature>
<organism evidence="2">
    <name type="scientific">marine sediment metagenome</name>
    <dbReference type="NCBI Taxonomy" id="412755"/>
    <lineage>
        <taxon>unclassified sequences</taxon>
        <taxon>metagenomes</taxon>
        <taxon>ecological metagenomes</taxon>
    </lineage>
</organism>
<evidence type="ECO:0008006" key="3">
    <source>
        <dbReference type="Google" id="ProtNLM"/>
    </source>
</evidence>
<feature type="transmembrane region" description="Helical" evidence="1">
    <location>
        <begin position="70"/>
        <end position="90"/>
    </location>
</feature>
<feature type="transmembrane region" description="Helical" evidence="1">
    <location>
        <begin position="97"/>
        <end position="117"/>
    </location>
</feature>
<evidence type="ECO:0000256" key="1">
    <source>
        <dbReference type="SAM" id="Phobius"/>
    </source>
</evidence>